<evidence type="ECO:0000256" key="2">
    <source>
        <dbReference type="ARBA" id="ARBA00022714"/>
    </source>
</evidence>
<protein>
    <recommendedName>
        <fullName evidence="8">Bacterioferritin-associated ferredoxin</fullName>
    </recommendedName>
</protein>
<keyword evidence="4" id="KW-0249">Electron transport</keyword>
<dbReference type="PANTHER" id="PTHR37424:SF1">
    <property type="entry name" value="BACTERIOFERRITIN-ASSOCIATED FERREDOXIN"/>
    <property type="match status" value="1"/>
</dbReference>
<evidence type="ECO:0000256" key="9">
    <source>
        <dbReference type="ARBA" id="ARBA00046332"/>
    </source>
</evidence>
<evidence type="ECO:0000256" key="1">
    <source>
        <dbReference type="ARBA" id="ARBA00022448"/>
    </source>
</evidence>
<evidence type="ECO:0000256" key="3">
    <source>
        <dbReference type="ARBA" id="ARBA00022723"/>
    </source>
</evidence>
<organism evidence="11 12">
    <name type="scientific">Vulcaniibacterium tengchongense</name>
    <dbReference type="NCBI Taxonomy" id="1273429"/>
    <lineage>
        <taxon>Bacteria</taxon>
        <taxon>Pseudomonadati</taxon>
        <taxon>Pseudomonadota</taxon>
        <taxon>Gammaproteobacteria</taxon>
        <taxon>Lysobacterales</taxon>
        <taxon>Lysobacteraceae</taxon>
        <taxon>Vulcaniibacterium</taxon>
    </lineage>
</organism>
<comment type="similarity">
    <text evidence="9">Belongs to the Bfd family.</text>
</comment>
<name>A0A3N4UYL5_9GAMM</name>
<evidence type="ECO:0000256" key="4">
    <source>
        <dbReference type="ARBA" id="ARBA00022982"/>
    </source>
</evidence>
<dbReference type="GO" id="GO:0051537">
    <property type="term" value="F:2 iron, 2 sulfur cluster binding"/>
    <property type="evidence" value="ECO:0007669"/>
    <property type="project" value="UniProtKB-KW"/>
</dbReference>
<keyword evidence="12" id="KW-1185">Reference proteome</keyword>
<keyword evidence="3" id="KW-0479">Metal-binding</keyword>
<keyword evidence="6" id="KW-0411">Iron-sulfur</keyword>
<evidence type="ECO:0000259" key="10">
    <source>
        <dbReference type="Pfam" id="PF04324"/>
    </source>
</evidence>
<evidence type="ECO:0000313" key="11">
    <source>
        <dbReference type="EMBL" id="RPE75812.1"/>
    </source>
</evidence>
<dbReference type="PANTHER" id="PTHR37424">
    <property type="entry name" value="BACTERIOFERRITIN-ASSOCIATED FERREDOXIN"/>
    <property type="match status" value="1"/>
</dbReference>
<dbReference type="InterPro" id="IPR041854">
    <property type="entry name" value="BFD-like_2Fe2S-bd_dom_sf"/>
</dbReference>
<feature type="domain" description="BFD-like [2Fe-2S]-binding" evidence="10">
    <location>
        <begin position="16"/>
        <end position="64"/>
    </location>
</feature>
<dbReference type="InterPro" id="IPR007419">
    <property type="entry name" value="BFD-like_2Fe2S-bd_dom"/>
</dbReference>
<dbReference type="GO" id="GO:0046872">
    <property type="term" value="F:metal ion binding"/>
    <property type="evidence" value="ECO:0007669"/>
    <property type="project" value="UniProtKB-KW"/>
</dbReference>
<keyword evidence="5" id="KW-0408">Iron</keyword>
<comment type="cofactor">
    <cofactor evidence="7">
        <name>[2Fe-2S] cluster</name>
        <dbReference type="ChEBI" id="CHEBI:190135"/>
    </cofactor>
</comment>
<evidence type="ECO:0000256" key="7">
    <source>
        <dbReference type="ARBA" id="ARBA00034078"/>
    </source>
</evidence>
<gene>
    <name evidence="11" type="ORF">EDC50_2708</name>
</gene>
<keyword evidence="2" id="KW-0001">2Fe-2S</keyword>
<dbReference type="AlphaFoldDB" id="A0A3N4UYL5"/>
<dbReference type="OrthoDB" id="9815350at2"/>
<evidence type="ECO:0000313" key="12">
    <source>
        <dbReference type="Proteomes" id="UP000269708"/>
    </source>
</evidence>
<dbReference type="Proteomes" id="UP000269708">
    <property type="component" value="Unassembled WGS sequence"/>
</dbReference>
<evidence type="ECO:0000256" key="6">
    <source>
        <dbReference type="ARBA" id="ARBA00023014"/>
    </source>
</evidence>
<accession>A0A3N4UYL5</accession>
<reference evidence="11 12" key="1">
    <citation type="submission" date="2018-11" db="EMBL/GenBank/DDBJ databases">
        <title>Genomic Encyclopedia of Type Strains, Phase IV (KMG-IV): sequencing the most valuable type-strain genomes for metagenomic binning, comparative biology and taxonomic classification.</title>
        <authorList>
            <person name="Goeker M."/>
        </authorList>
    </citation>
    <scope>NUCLEOTIDE SEQUENCE [LARGE SCALE GENOMIC DNA]</scope>
    <source>
        <strain evidence="11 12">DSM 25623</strain>
    </source>
</reference>
<dbReference type="InterPro" id="IPR052371">
    <property type="entry name" value="BFD-associated_ferredoxin"/>
</dbReference>
<keyword evidence="1" id="KW-0813">Transport</keyword>
<dbReference type="EMBL" id="RKQN01000004">
    <property type="protein sequence ID" value="RPE75812.1"/>
    <property type="molecule type" value="Genomic_DNA"/>
</dbReference>
<sequence length="80" mass="8213">MGPQPPRLPSRTAAVYVCICNGVTDHDIRQAAEAGCGSVAELTMRTGAGANCGSCLDMAAALLAQAREARELPFPVLQAA</sequence>
<evidence type="ECO:0000256" key="5">
    <source>
        <dbReference type="ARBA" id="ARBA00023004"/>
    </source>
</evidence>
<proteinExistence type="inferred from homology"/>
<dbReference type="Gene3D" id="1.10.10.1100">
    <property type="entry name" value="BFD-like [2Fe-2S]-binding domain"/>
    <property type="match status" value="1"/>
</dbReference>
<dbReference type="Pfam" id="PF04324">
    <property type="entry name" value="Fer2_BFD"/>
    <property type="match status" value="1"/>
</dbReference>
<evidence type="ECO:0000256" key="8">
    <source>
        <dbReference type="ARBA" id="ARBA00039386"/>
    </source>
</evidence>
<comment type="caution">
    <text evidence="11">The sequence shown here is derived from an EMBL/GenBank/DDBJ whole genome shotgun (WGS) entry which is preliminary data.</text>
</comment>